<evidence type="ECO:0000313" key="7">
    <source>
        <dbReference type="Proteomes" id="UP000316612"/>
    </source>
</evidence>
<evidence type="ECO:0000256" key="1">
    <source>
        <dbReference type="ARBA" id="ARBA00009437"/>
    </source>
</evidence>
<protein>
    <submittedName>
        <fullName evidence="6">LysR family transcriptional regulator</fullName>
    </submittedName>
</protein>
<proteinExistence type="inferred from homology"/>
<dbReference type="InterPro" id="IPR036390">
    <property type="entry name" value="WH_DNA-bd_sf"/>
</dbReference>
<dbReference type="Pfam" id="PF00126">
    <property type="entry name" value="HTH_1"/>
    <property type="match status" value="1"/>
</dbReference>
<sequence length="297" mass="31558">MDARSLKYFLAVVDHDGFSRAAQHLLIAQPSLSQTIKSLERELGVPLFHRVGRRSVLSQAGQELVGPARLVLRDLQAAEDAVAGLKGLQRGTLDLVSMPSPAVEPLTTLIARFSQVHPHVAVNTAAAFTAIDVISLVSNGSSEIGLLGTDAPAVVPELDVFPLQRQPLVVVSPANAALTDCPNVTGEQLAGERIIISQRGSLMRAHVDRLIAEGIELEIAVEVAHRSSVLPLVLAGVGHAILPEAWAPMARSAGLHVVELEPAVQLHISLISRRTGLTPVARKFLDAAKKLASDKNL</sequence>
<organism evidence="6 7">
    <name type="scientific">Glutamicibacter uratoxydans</name>
    <name type="common">Arthrobacter uratoxydans</name>
    <dbReference type="NCBI Taxonomy" id="43667"/>
    <lineage>
        <taxon>Bacteria</taxon>
        <taxon>Bacillati</taxon>
        <taxon>Actinomycetota</taxon>
        <taxon>Actinomycetes</taxon>
        <taxon>Micrococcales</taxon>
        <taxon>Micrococcaceae</taxon>
        <taxon>Glutamicibacter</taxon>
    </lineage>
</organism>
<dbReference type="InterPro" id="IPR036388">
    <property type="entry name" value="WH-like_DNA-bd_sf"/>
</dbReference>
<dbReference type="InterPro" id="IPR000847">
    <property type="entry name" value="LysR_HTH_N"/>
</dbReference>
<keyword evidence="7" id="KW-1185">Reference proteome</keyword>
<comment type="caution">
    <text evidence="6">The sequence shown here is derived from an EMBL/GenBank/DDBJ whole genome shotgun (WGS) entry which is preliminary data.</text>
</comment>
<evidence type="ECO:0000259" key="5">
    <source>
        <dbReference type="PROSITE" id="PS50931"/>
    </source>
</evidence>
<dbReference type="OrthoDB" id="3181812at2"/>
<accession>A0A4Y4DKC3</accession>
<dbReference type="Gene3D" id="3.40.190.290">
    <property type="match status" value="1"/>
</dbReference>
<keyword evidence="4" id="KW-0804">Transcription</keyword>
<dbReference type="FunFam" id="1.10.10.10:FF:000001">
    <property type="entry name" value="LysR family transcriptional regulator"/>
    <property type="match status" value="1"/>
</dbReference>
<dbReference type="EMBL" id="BJNY01000005">
    <property type="protein sequence ID" value="GED05416.1"/>
    <property type="molecule type" value="Genomic_DNA"/>
</dbReference>
<dbReference type="SUPFAM" id="SSF46785">
    <property type="entry name" value="Winged helix' DNA-binding domain"/>
    <property type="match status" value="1"/>
</dbReference>
<dbReference type="PANTHER" id="PTHR30419">
    <property type="entry name" value="HTH-TYPE TRANSCRIPTIONAL REGULATOR YBHD"/>
    <property type="match status" value="1"/>
</dbReference>
<name>A0A4Y4DKC3_GLUUR</name>
<keyword evidence="2" id="KW-0805">Transcription regulation</keyword>
<dbReference type="InterPro" id="IPR050950">
    <property type="entry name" value="HTH-type_LysR_regulators"/>
</dbReference>
<evidence type="ECO:0000256" key="3">
    <source>
        <dbReference type="ARBA" id="ARBA00023125"/>
    </source>
</evidence>
<comment type="similarity">
    <text evidence="1">Belongs to the LysR transcriptional regulatory family.</text>
</comment>
<dbReference type="GO" id="GO:0003677">
    <property type="term" value="F:DNA binding"/>
    <property type="evidence" value="ECO:0007669"/>
    <property type="project" value="UniProtKB-KW"/>
</dbReference>
<evidence type="ECO:0000313" key="6">
    <source>
        <dbReference type="EMBL" id="GED05416.1"/>
    </source>
</evidence>
<dbReference type="InterPro" id="IPR005119">
    <property type="entry name" value="LysR_subst-bd"/>
</dbReference>
<dbReference type="Pfam" id="PF03466">
    <property type="entry name" value="LysR_substrate"/>
    <property type="match status" value="1"/>
</dbReference>
<feature type="domain" description="HTH lysR-type" evidence="5">
    <location>
        <begin position="1"/>
        <end position="58"/>
    </location>
</feature>
<reference evidence="6 7" key="1">
    <citation type="submission" date="2019-06" db="EMBL/GenBank/DDBJ databases">
        <title>Whole genome shotgun sequence of Glutamicibacter uratoxydans NBRC 15515.</title>
        <authorList>
            <person name="Hosoyama A."/>
            <person name="Uohara A."/>
            <person name="Ohji S."/>
            <person name="Ichikawa N."/>
        </authorList>
    </citation>
    <scope>NUCLEOTIDE SEQUENCE [LARGE SCALE GENOMIC DNA]</scope>
    <source>
        <strain evidence="6 7">NBRC 15515</strain>
    </source>
</reference>
<evidence type="ECO:0000256" key="2">
    <source>
        <dbReference type="ARBA" id="ARBA00023015"/>
    </source>
</evidence>
<dbReference type="CDD" id="cd05466">
    <property type="entry name" value="PBP2_LTTR_substrate"/>
    <property type="match status" value="1"/>
</dbReference>
<evidence type="ECO:0000256" key="4">
    <source>
        <dbReference type="ARBA" id="ARBA00023163"/>
    </source>
</evidence>
<dbReference type="GO" id="GO:0003700">
    <property type="term" value="F:DNA-binding transcription factor activity"/>
    <property type="evidence" value="ECO:0007669"/>
    <property type="project" value="InterPro"/>
</dbReference>
<dbReference type="GO" id="GO:0005829">
    <property type="term" value="C:cytosol"/>
    <property type="evidence" value="ECO:0007669"/>
    <property type="project" value="TreeGrafter"/>
</dbReference>
<dbReference type="PRINTS" id="PR00039">
    <property type="entry name" value="HTHLYSR"/>
</dbReference>
<dbReference type="PROSITE" id="PS50931">
    <property type="entry name" value="HTH_LYSR"/>
    <property type="match status" value="1"/>
</dbReference>
<dbReference type="SUPFAM" id="SSF53850">
    <property type="entry name" value="Periplasmic binding protein-like II"/>
    <property type="match status" value="1"/>
</dbReference>
<dbReference type="AlphaFoldDB" id="A0A4Y4DKC3"/>
<keyword evidence="3" id="KW-0238">DNA-binding</keyword>
<dbReference type="Proteomes" id="UP000316612">
    <property type="component" value="Unassembled WGS sequence"/>
</dbReference>
<gene>
    <name evidence="6" type="ORF">AUR04nite_09480</name>
</gene>
<dbReference type="Gene3D" id="1.10.10.10">
    <property type="entry name" value="Winged helix-like DNA-binding domain superfamily/Winged helix DNA-binding domain"/>
    <property type="match status" value="1"/>
</dbReference>
<dbReference type="RefSeq" id="WP_141362477.1">
    <property type="nucleotide sequence ID" value="NZ_BAAAJL010000008.1"/>
</dbReference>